<keyword evidence="2" id="KW-0012">Acyltransferase</keyword>
<dbReference type="InterPro" id="IPR000182">
    <property type="entry name" value="GNAT_dom"/>
</dbReference>
<feature type="domain" description="N-acetyltransferase" evidence="3">
    <location>
        <begin position="6"/>
        <end position="135"/>
    </location>
</feature>
<protein>
    <submittedName>
        <fullName evidence="4">N-acetyltransferase</fullName>
    </submittedName>
</protein>
<accession>A0ABQ3UW29</accession>
<gene>
    <name evidence="4" type="ORF">KSB_52670</name>
</gene>
<dbReference type="CDD" id="cd04301">
    <property type="entry name" value="NAT_SF"/>
    <property type="match status" value="1"/>
</dbReference>
<organism evidence="4 5">
    <name type="scientific">Ktedonobacter robiniae</name>
    <dbReference type="NCBI Taxonomy" id="2778365"/>
    <lineage>
        <taxon>Bacteria</taxon>
        <taxon>Bacillati</taxon>
        <taxon>Chloroflexota</taxon>
        <taxon>Ktedonobacteria</taxon>
        <taxon>Ktedonobacterales</taxon>
        <taxon>Ktedonobacteraceae</taxon>
        <taxon>Ktedonobacter</taxon>
    </lineage>
</organism>
<keyword evidence="5" id="KW-1185">Reference proteome</keyword>
<dbReference type="PANTHER" id="PTHR43626:SF4">
    <property type="entry name" value="GCN5-RELATED N-ACETYLTRANSFERASE 2, CHLOROPLASTIC"/>
    <property type="match status" value="1"/>
</dbReference>
<dbReference type="InterPro" id="IPR016181">
    <property type="entry name" value="Acyl_CoA_acyltransferase"/>
</dbReference>
<keyword evidence="1" id="KW-0808">Transferase</keyword>
<dbReference type="Pfam" id="PF00583">
    <property type="entry name" value="Acetyltransf_1"/>
    <property type="match status" value="1"/>
</dbReference>
<comment type="caution">
    <text evidence="4">The sequence shown here is derived from an EMBL/GenBank/DDBJ whole genome shotgun (WGS) entry which is preliminary data.</text>
</comment>
<dbReference type="EMBL" id="BNJG01000002">
    <property type="protein sequence ID" value="GHO56792.1"/>
    <property type="molecule type" value="Genomic_DNA"/>
</dbReference>
<dbReference type="RefSeq" id="WP_201373252.1">
    <property type="nucleotide sequence ID" value="NZ_BNJG01000002.1"/>
</dbReference>
<evidence type="ECO:0000256" key="1">
    <source>
        <dbReference type="ARBA" id="ARBA00022679"/>
    </source>
</evidence>
<evidence type="ECO:0000259" key="3">
    <source>
        <dbReference type="PROSITE" id="PS51186"/>
    </source>
</evidence>
<dbReference type="SUPFAM" id="SSF55729">
    <property type="entry name" value="Acyl-CoA N-acyltransferases (Nat)"/>
    <property type="match status" value="1"/>
</dbReference>
<proteinExistence type="predicted"/>
<dbReference type="PANTHER" id="PTHR43626">
    <property type="entry name" value="ACYL-COA N-ACYLTRANSFERASE"/>
    <property type="match status" value="1"/>
</dbReference>
<evidence type="ECO:0000313" key="4">
    <source>
        <dbReference type="EMBL" id="GHO56792.1"/>
    </source>
</evidence>
<sequence>MSTIQIFLHEEQPIDPHAVRELYTSVEWWPERTEEQIAQVLASDVAVGAWDGERLVGFARVVSDHIFHAYIEDVMIHPTYQRRGIGQLLVSRLLEALPNVKTITLFCQEKLLPFYEIQGFRAFPSQVVMHRIPTD</sequence>
<dbReference type="PROSITE" id="PS51186">
    <property type="entry name" value="GNAT"/>
    <property type="match status" value="1"/>
</dbReference>
<dbReference type="Proteomes" id="UP000654345">
    <property type="component" value="Unassembled WGS sequence"/>
</dbReference>
<dbReference type="InterPro" id="IPR045039">
    <property type="entry name" value="NSI-like"/>
</dbReference>
<evidence type="ECO:0000313" key="5">
    <source>
        <dbReference type="Proteomes" id="UP000654345"/>
    </source>
</evidence>
<name>A0ABQ3UW29_9CHLR</name>
<evidence type="ECO:0000256" key="2">
    <source>
        <dbReference type="ARBA" id="ARBA00023315"/>
    </source>
</evidence>
<reference evidence="4 5" key="1">
    <citation type="journal article" date="2021" name="Int. J. Syst. Evol. Microbiol.">
        <title>Reticulibacter mediterranei gen. nov., sp. nov., within the new family Reticulibacteraceae fam. nov., and Ktedonospora formicarum gen. nov., sp. nov., Ktedonobacter robiniae sp. nov., Dictyobacter formicarum sp. nov. and Dictyobacter arantiisoli sp. nov., belonging to the class Ktedonobacteria.</title>
        <authorList>
            <person name="Yabe S."/>
            <person name="Zheng Y."/>
            <person name="Wang C.M."/>
            <person name="Sakai Y."/>
            <person name="Abe K."/>
            <person name="Yokota A."/>
            <person name="Donadio S."/>
            <person name="Cavaletti L."/>
            <person name="Monciardini P."/>
        </authorList>
    </citation>
    <scope>NUCLEOTIDE SEQUENCE [LARGE SCALE GENOMIC DNA]</scope>
    <source>
        <strain evidence="4 5">SOSP1-30</strain>
    </source>
</reference>
<dbReference type="Gene3D" id="3.40.630.30">
    <property type="match status" value="1"/>
</dbReference>